<dbReference type="AlphaFoldDB" id="L1QGC8"/>
<keyword evidence="1" id="KW-0547">Nucleotide-binding</keyword>
<dbReference type="STRING" id="545697.HMPREF0216_01626"/>
<dbReference type="PANTHER" id="PTHR47545:SF2">
    <property type="entry name" value="CC-ADDING TRNA NUCLEOTIDYLTRANSFERASE"/>
    <property type="match status" value="1"/>
</dbReference>
<dbReference type="Gene3D" id="1.10.3090.10">
    <property type="entry name" value="cca-adding enzyme, domain 2"/>
    <property type="match status" value="1"/>
</dbReference>
<reference evidence="3 4" key="1">
    <citation type="submission" date="2012-05" db="EMBL/GenBank/DDBJ databases">
        <authorList>
            <person name="Weinstock G."/>
            <person name="Sodergren E."/>
            <person name="Lobos E.A."/>
            <person name="Fulton L."/>
            <person name="Fulton R."/>
            <person name="Courtney L."/>
            <person name="Fronick C."/>
            <person name="O'Laughlin M."/>
            <person name="Godfrey J."/>
            <person name="Wilson R.M."/>
            <person name="Miner T."/>
            <person name="Farmer C."/>
            <person name="Delehaunty K."/>
            <person name="Cordes M."/>
            <person name="Minx P."/>
            <person name="Tomlinson C."/>
            <person name="Chen J."/>
            <person name="Wollam A."/>
            <person name="Pepin K.H."/>
            <person name="Bhonagiri V."/>
            <person name="Zhang X."/>
            <person name="Suruliraj S."/>
            <person name="Warren W."/>
            <person name="Mitreva M."/>
            <person name="Mardis E.R."/>
            <person name="Wilson R.K."/>
        </authorList>
    </citation>
    <scope>NUCLEOTIDE SEQUENCE [LARGE SCALE GENOMIC DNA]</scope>
    <source>
        <strain evidence="3 4">DSM 1785</strain>
    </source>
</reference>
<dbReference type="InterPro" id="IPR006674">
    <property type="entry name" value="HD_domain"/>
</dbReference>
<evidence type="ECO:0000313" key="3">
    <source>
        <dbReference type="EMBL" id="EKY27023.1"/>
    </source>
</evidence>
<dbReference type="OrthoDB" id="9805698at2"/>
<organism evidence="3 4">
    <name type="scientific">Clostridium celatum DSM 1785</name>
    <dbReference type="NCBI Taxonomy" id="545697"/>
    <lineage>
        <taxon>Bacteria</taxon>
        <taxon>Bacillati</taxon>
        <taxon>Bacillota</taxon>
        <taxon>Clostridia</taxon>
        <taxon>Eubacteriales</taxon>
        <taxon>Clostridiaceae</taxon>
        <taxon>Clostridium</taxon>
    </lineage>
</organism>
<dbReference type="InterPro" id="IPR006675">
    <property type="entry name" value="HDIG_dom"/>
</dbReference>
<protein>
    <submittedName>
        <fullName evidence="3">HDIG domain protein</fullName>
    </submittedName>
</protein>
<evidence type="ECO:0000256" key="1">
    <source>
        <dbReference type="ARBA" id="ARBA00022741"/>
    </source>
</evidence>
<dbReference type="GO" id="GO:0000166">
    <property type="term" value="F:nucleotide binding"/>
    <property type="evidence" value="ECO:0007669"/>
    <property type="project" value="UniProtKB-KW"/>
</dbReference>
<dbReference type="PATRIC" id="fig|545697.3.peg.1601"/>
<evidence type="ECO:0000313" key="4">
    <source>
        <dbReference type="Proteomes" id="UP000010420"/>
    </source>
</evidence>
<dbReference type="NCBIfam" id="TIGR00277">
    <property type="entry name" value="HDIG"/>
    <property type="match status" value="1"/>
</dbReference>
<feature type="domain" description="HD/PDEase" evidence="2">
    <location>
        <begin position="52"/>
        <end position="177"/>
    </location>
</feature>
<dbReference type="eggNOG" id="COG2844">
    <property type="taxonomic scope" value="Bacteria"/>
</dbReference>
<accession>L1QGC8</accession>
<dbReference type="CDD" id="cd00077">
    <property type="entry name" value="HDc"/>
    <property type="match status" value="1"/>
</dbReference>
<gene>
    <name evidence="3" type="ORF">HMPREF0216_01626</name>
</gene>
<dbReference type="SMART" id="SM00471">
    <property type="entry name" value="HDc"/>
    <property type="match status" value="1"/>
</dbReference>
<dbReference type="HOGENOM" id="CLU_087226_0_0_9"/>
<dbReference type="SUPFAM" id="SSF109604">
    <property type="entry name" value="HD-domain/PDEase-like"/>
    <property type="match status" value="1"/>
</dbReference>
<dbReference type="PANTHER" id="PTHR47545">
    <property type="entry name" value="MULTIFUNCTIONAL CCA PROTEIN"/>
    <property type="match status" value="1"/>
</dbReference>
<dbReference type="EMBL" id="AMEZ01000048">
    <property type="protein sequence ID" value="EKY27023.1"/>
    <property type="molecule type" value="Genomic_DNA"/>
</dbReference>
<dbReference type="InterPro" id="IPR050124">
    <property type="entry name" value="tRNA_CCA-adding_enzyme"/>
</dbReference>
<dbReference type="InterPro" id="IPR003607">
    <property type="entry name" value="HD/PDEase_dom"/>
</dbReference>
<proteinExistence type="predicted"/>
<comment type="caution">
    <text evidence="3">The sequence shown here is derived from an EMBL/GenBank/DDBJ whole genome shotgun (WGS) entry which is preliminary data.</text>
</comment>
<dbReference type="Pfam" id="PF01966">
    <property type="entry name" value="HD"/>
    <property type="match status" value="1"/>
</dbReference>
<dbReference type="RefSeq" id="WP_005213137.1">
    <property type="nucleotide sequence ID" value="NZ_KB291640.1"/>
</dbReference>
<name>L1QGC8_9CLOT</name>
<dbReference type="Proteomes" id="UP000010420">
    <property type="component" value="Unassembled WGS sequence"/>
</dbReference>
<evidence type="ECO:0000259" key="2">
    <source>
        <dbReference type="SMART" id="SM00471"/>
    </source>
</evidence>
<keyword evidence="4" id="KW-1185">Reference proteome</keyword>
<sequence length="222" mass="26212">MEKNILKNIEEHLLNDEIPSTYLKEIRSSLKDTPLEIVLRLKGTMQNPEFHPEGDVWNHTLEVVDIAAKLREFANNKEAFMLATFFHDIGKITTTKKNKQGRWISYNHDTEGEKIIREILDNYDINENKKEIIINLAKYHMHHIYINKDLPFGKPEAMIKTVDMNDMLLMFLSDKLGRGQKEKDKKMKEIEEVKSILEKLKNNNQLNFPKESEFFEKIIKKL</sequence>